<feature type="domain" description="Thiolase N-terminal" evidence="9">
    <location>
        <begin position="8"/>
        <end position="264"/>
    </location>
</feature>
<dbReference type="EMBL" id="FNGP01000004">
    <property type="protein sequence ID" value="SDL66435.1"/>
    <property type="molecule type" value="Genomic_DNA"/>
</dbReference>
<dbReference type="CDD" id="cd00751">
    <property type="entry name" value="thiolase"/>
    <property type="match status" value="1"/>
</dbReference>
<evidence type="ECO:0000313" key="11">
    <source>
        <dbReference type="EMBL" id="SDL66435.1"/>
    </source>
</evidence>
<evidence type="ECO:0000256" key="7">
    <source>
        <dbReference type="PIRSR" id="PIRSR000429-1"/>
    </source>
</evidence>
<keyword evidence="12" id="KW-1185">Reference proteome</keyword>
<dbReference type="PROSITE" id="PS00098">
    <property type="entry name" value="THIOLASE_1"/>
    <property type="match status" value="1"/>
</dbReference>
<evidence type="ECO:0000256" key="3">
    <source>
        <dbReference type="ARBA" id="ARBA00022679"/>
    </source>
</evidence>
<accession>A0A1G9LYG4</accession>
<dbReference type="Pfam" id="PF02803">
    <property type="entry name" value="Thiolase_C"/>
    <property type="match status" value="1"/>
</dbReference>
<evidence type="ECO:0000259" key="9">
    <source>
        <dbReference type="Pfam" id="PF00108"/>
    </source>
</evidence>
<evidence type="ECO:0000256" key="8">
    <source>
        <dbReference type="RuleBase" id="RU003557"/>
    </source>
</evidence>
<keyword evidence="3 8" id="KW-0808">Transferase</keyword>
<comment type="similarity">
    <text evidence="1 8">Belongs to the thiolase-like superfamily. Thiolase family.</text>
</comment>
<name>A0A1G9LYG4_9ACTN</name>
<feature type="active site" description="Acyl-thioester intermediate" evidence="7">
    <location>
        <position position="92"/>
    </location>
</feature>
<sequence>MKRSEDPVVVLGYARTPVGAFGKSLAGVPAHVLGATAAKAALERSGLTADDPQEWIIGCVGATGHDAYISRRVSIEAGAPVESTAMTVNRLCGSAMQAVGLAAMELMVGEADIVVAGGTENMSAQPFMDFSARNGATLGNRELLDGTYSMVTDPFSRQPMGITAENVAERYGATREEQDEFALESQRRAQEALASGAVAGEITPVTISSRRGDTVVDTDEHPRAGLTIEKLAAMRPVFKSDGTVTAGNASGINDGACVLVLTRASVAAERGLKPLAELVDFTKVGIAPEIMGYAPKPAIEKILDRNGLAASDIGWIELNEAFAAQAVPIVRDLGLDAEKVNPLGGAIAWGHPIGATGAIITARTIENIRRHGHEWGLASMCIGGGQAVASLWRAV</sequence>
<dbReference type="EC" id="2.3.1.9" evidence="2"/>
<dbReference type="PANTHER" id="PTHR18919:SF107">
    <property type="entry name" value="ACETYL-COA ACETYLTRANSFERASE, CYTOSOLIC"/>
    <property type="match status" value="1"/>
</dbReference>
<dbReference type="PANTHER" id="PTHR18919">
    <property type="entry name" value="ACETYL-COA C-ACYLTRANSFERASE"/>
    <property type="match status" value="1"/>
</dbReference>
<evidence type="ECO:0000256" key="5">
    <source>
        <dbReference type="ARBA" id="ARBA00030755"/>
    </source>
</evidence>
<gene>
    <name evidence="11" type="ORF">SAMN04488242_2379</name>
</gene>
<dbReference type="OrthoDB" id="4440515at2"/>
<dbReference type="InterPro" id="IPR002155">
    <property type="entry name" value="Thiolase"/>
</dbReference>
<organism evidence="11 12">
    <name type="scientific">Tessaracoccus oleiagri</name>
    <dbReference type="NCBI Taxonomy" id="686624"/>
    <lineage>
        <taxon>Bacteria</taxon>
        <taxon>Bacillati</taxon>
        <taxon>Actinomycetota</taxon>
        <taxon>Actinomycetes</taxon>
        <taxon>Propionibacteriales</taxon>
        <taxon>Propionibacteriaceae</taxon>
        <taxon>Tessaracoccus</taxon>
    </lineage>
</organism>
<dbReference type="PROSITE" id="PS00737">
    <property type="entry name" value="THIOLASE_2"/>
    <property type="match status" value="1"/>
</dbReference>
<evidence type="ECO:0000313" key="12">
    <source>
        <dbReference type="Proteomes" id="UP000199475"/>
    </source>
</evidence>
<dbReference type="InterPro" id="IPR020613">
    <property type="entry name" value="Thiolase_CS"/>
</dbReference>
<feature type="active site" description="Proton acceptor" evidence="7">
    <location>
        <position position="351"/>
    </location>
</feature>
<dbReference type="GO" id="GO:0003985">
    <property type="term" value="F:acetyl-CoA C-acetyltransferase activity"/>
    <property type="evidence" value="ECO:0007669"/>
    <property type="project" value="UniProtKB-EC"/>
</dbReference>
<dbReference type="InterPro" id="IPR020615">
    <property type="entry name" value="Thiolase_acyl_enz_int_AS"/>
</dbReference>
<feature type="active site" description="Proton acceptor" evidence="7">
    <location>
        <position position="381"/>
    </location>
</feature>
<dbReference type="InterPro" id="IPR020617">
    <property type="entry name" value="Thiolase_C"/>
</dbReference>
<dbReference type="RefSeq" id="WP_093252703.1">
    <property type="nucleotide sequence ID" value="NZ_FNGP01000004.1"/>
</dbReference>
<dbReference type="Proteomes" id="UP000199475">
    <property type="component" value="Unassembled WGS sequence"/>
</dbReference>
<evidence type="ECO:0000256" key="2">
    <source>
        <dbReference type="ARBA" id="ARBA00012705"/>
    </source>
</evidence>
<feature type="domain" description="Thiolase C-terminal" evidence="10">
    <location>
        <begin position="272"/>
        <end position="391"/>
    </location>
</feature>
<dbReference type="Pfam" id="PF00108">
    <property type="entry name" value="Thiolase_N"/>
    <property type="match status" value="1"/>
</dbReference>
<evidence type="ECO:0000256" key="6">
    <source>
        <dbReference type="ARBA" id="ARBA00040529"/>
    </source>
</evidence>
<proteinExistence type="inferred from homology"/>
<dbReference type="PIRSF" id="PIRSF000429">
    <property type="entry name" value="Ac-CoA_Ac_transf"/>
    <property type="match status" value="1"/>
</dbReference>
<dbReference type="InterPro" id="IPR020616">
    <property type="entry name" value="Thiolase_N"/>
</dbReference>
<evidence type="ECO:0000256" key="4">
    <source>
        <dbReference type="ARBA" id="ARBA00023315"/>
    </source>
</evidence>
<evidence type="ECO:0000259" key="10">
    <source>
        <dbReference type="Pfam" id="PF02803"/>
    </source>
</evidence>
<dbReference type="InterPro" id="IPR020610">
    <property type="entry name" value="Thiolase_AS"/>
</dbReference>
<dbReference type="AlphaFoldDB" id="A0A1G9LYG4"/>
<reference evidence="11 12" key="1">
    <citation type="submission" date="2016-10" db="EMBL/GenBank/DDBJ databases">
        <authorList>
            <person name="de Groot N.N."/>
        </authorList>
    </citation>
    <scope>NUCLEOTIDE SEQUENCE [LARGE SCALE GENOMIC DNA]</scope>
    <source>
        <strain evidence="11 12">CGMCC 1.9159</strain>
    </source>
</reference>
<keyword evidence="4 8" id="KW-0012">Acyltransferase</keyword>
<dbReference type="Gene3D" id="3.40.47.10">
    <property type="match status" value="2"/>
</dbReference>
<dbReference type="FunFam" id="3.40.47.10:FF:000010">
    <property type="entry name" value="Acetyl-CoA acetyltransferase (Thiolase)"/>
    <property type="match status" value="1"/>
</dbReference>
<dbReference type="NCBIfam" id="TIGR01930">
    <property type="entry name" value="AcCoA-C-Actrans"/>
    <property type="match status" value="1"/>
</dbReference>
<protein>
    <recommendedName>
        <fullName evidence="6">Probable acetyl-CoA acetyltransferase</fullName>
        <ecNumber evidence="2">2.3.1.9</ecNumber>
    </recommendedName>
    <alternativeName>
        <fullName evidence="5">Acetoacetyl-CoA thiolase</fullName>
    </alternativeName>
</protein>
<evidence type="ECO:0000256" key="1">
    <source>
        <dbReference type="ARBA" id="ARBA00010982"/>
    </source>
</evidence>
<dbReference type="PROSITE" id="PS00099">
    <property type="entry name" value="THIOLASE_3"/>
    <property type="match status" value="1"/>
</dbReference>
<dbReference type="SUPFAM" id="SSF53901">
    <property type="entry name" value="Thiolase-like"/>
    <property type="match status" value="2"/>
</dbReference>
<dbReference type="STRING" id="686624.SAMN04488242_2379"/>
<dbReference type="InterPro" id="IPR016039">
    <property type="entry name" value="Thiolase-like"/>
</dbReference>